<keyword evidence="2" id="KW-1185">Reference proteome</keyword>
<organism evidence="1 2">
    <name type="scientific">Laetiporus sulphureus 93-53</name>
    <dbReference type="NCBI Taxonomy" id="1314785"/>
    <lineage>
        <taxon>Eukaryota</taxon>
        <taxon>Fungi</taxon>
        <taxon>Dikarya</taxon>
        <taxon>Basidiomycota</taxon>
        <taxon>Agaricomycotina</taxon>
        <taxon>Agaricomycetes</taxon>
        <taxon>Polyporales</taxon>
        <taxon>Laetiporus</taxon>
    </lineage>
</organism>
<proteinExistence type="predicted"/>
<evidence type="ECO:0000313" key="1">
    <source>
        <dbReference type="EMBL" id="KZT04549.1"/>
    </source>
</evidence>
<dbReference type="InParanoid" id="A0A165DCC5"/>
<dbReference type="GeneID" id="63826376"/>
<reference evidence="1 2" key="1">
    <citation type="journal article" date="2016" name="Mol. Biol. Evol.">
        <title>Comparative Genomics of Early-Diverging Mushroom-Forming Fungi Provides Insights into the Origins of Lignocellulose Decay Capabilities.</title>
        <authorList>
            <person name="Nagy L.G."/>
            <person name="Riley R."/>
            <person name="Tritt A."/>
            <person name="Adam C."/>
            <person name="Daum C."/>
            <person name="Floudas D."/>
            <person name="Sun H."/>
            <person name="Yadav J.S."/>
            <person name="Pangilinan J."/>
            <person name="Larsson K.H."/>
            <person name="Matsuura K."/>
            <person name="Barry K."/>
            <person name="Labutti K."/>
            <person name="Kuo R."/>
            <person name="Ohm R.A."/>
            <person name="Bhattacharya S.S."/>
            <person name="Shirouzu T."/>
            <person name="Yoshinaga Y."/>
            <person name="Martin F.M."/>
            <person name="Grigoriev I.V."/>
            <person name="Hibbett D.S."/>
        </authorList>
    </citation>
    <scope>NUCLEOTIDE SEQUENCE [LARGE SCALE GENOMIC DNA]</scope>
    <source>
        <strain evidence="1 2">93-53</strain>
    </source>
</reference>
<dbReference type="Proteomes" id="UP000076871">
    <property type="component" value="Unassembled WGS sequence"/>
</dbReference>
<accession>A0A165DCC5</accession>
<protein>
    <submittedName>
        <fullName evidence="1">Uncharacterized protein</fullName>
    </submittedName>
</protein>
<sequence>MACCILPILFVDNHSYASSTVIMTSLVPVIVIFAKTPLDAHPASLKYSRTSSGSHSSFVYSVLDVTTAPKI</sequence>
<gene>
    <name evidence="1" type="ORF">LAESUDRAFT_728048</name>
</gene>
<dbReference type="EMBL" id="KV427636">
    <property type="protein sequence ID" value="KZT04549.1"/>
    <property type="molecule type" value="Genomic_DNA"/>
</dbReference>
<name>A0A165DCC5_9APHY</name>
<dbReference type="RefSeq" id="XP_040762289.1">
    <property type="nucleotide sequence ID" value="XM_040909347.1"/>
</dbReference>
<evidence type="ECO:0000313" key="2">
    <source>
        <dbReference type="Proteomes" id="UP000076871"/>
    </source>
</evidence>
<dbReference type="AlphaFoldDB" id="A0A165DCC5"/>